<dbReference type="RefSeq" id="WP_120101865.1">
    <property type="nucleotide sequence ID" value="NZ_QKNY01000006.1"/>
</dbReference>
<accession>A0A3A6PTP6</accession>
<evidence type="ECO:0008006" key="4">
    <source>
        <dbReference type="Google" id="ProtNLM"/>
    </source>
</evidence>
<organism evidence="2 3">
    <name type="scientific">Halonotius aquaticus</name>
    <dbReference type="NCBI Taxonomy" id="2216978"/>
    <lineage>
        <taxon>Archaea</taxon>
        <taxon>Methanobacteriati</taxon>
        <taxon>Methanobacteriota</taxon>
        <taxon>Stenosarchaea group</taxon>
        <taxon>Halobacteria</taxon>
        <taxon>Halobacteriales</taxon>
        <taxon>Haloferacaceae</taxon>
        <taxon>Halonotius</taxon>
    </lineage>
</organism>
<gene>
    <name evidence="2" type="ORF">DM826_04325</name>
</gene>
<name>A0A3A6PTP6_9EURY</name>
<proteinExistence type="predicted"/>
<feature type="region of interest" description="Disordered" evidence="1">
    <location>
        <begin position="1"/>
        <end position="36"/>
    </location>
</feature>
<evidence type="ECO:0000256" key="1">
    <source>
        <dbReference type="SAM" id="MobiDB-lite"/>
    </source>
</evidence>
<dbReference type="EMBL" id="QKNY01000006">
    <property type="protein sequence ID" value="RJX43915.1"/>
    <property type="molecule type" value="Genomic_DNA"/>
</dbReference>
<reference evidence="2 3" key="1">
    <citation type="submission" date="2018-06" db="EMBL/GenBank/DDBJ databases">
        <title>Halonotius sp. F13-13 a new haloarchaeeon isolated from a solar saltern from Isla Cristina, Huelva, Spain.</title>
        <authorList>
            <person name="Duran-Viseras A."/>
            <person name="Sanchez-Porro C."/>
            <person name="Ventosa A."/>
        </authorList>
    </citation>
    <scope>NUCLEOTIDE SEQUENCE [LARGE SCALE GENOMIC DNA]</scope>
    <source>
        <strain evidence="2 3">F13-13</strain>
    </source>
</reference>
<feature type="compositionally biased region" description="Acidic residues" evidence="1">
    <location>
        <begin position="13"/>
        <end position="36"/>
    </location>
</feature>
<sequence>MSDAETESATVDDNGEADEASSDDADDAINVDTDGVSDDEALEAAIAENPEAVADFVRRLDAVNELLDVVTLGEAAMTDEMVVELTGTAETLAASADGVATDETIRLAETVGENGDDLTDALETVLELQRDGTLDDLAELGNVAGLANAALTDEMVVSLAGTGSSLGELADTASDDDTREGLKSLLDSVGAAEQADTSSVGAIGLARGFRDPEIKQGLGYLFAVAKALGQQQDKEDT</sequence>
<dbReference type="AlphaFoldDB" id="A0A3A6PTP6"/>
<evidence type="ECO:0000313" key="2">
    <source>
        <dbReference type="EMBL" id="RJX43915.1"/>
    </source>
</evidence>
<dbReference type="Proteomes" id="UP000276588">
    <property type="component" value="Unassembled WGS sequence"/>
</dbReference>
<keyword evidence="3" id="KW-1185">Reference proteome</keyword>
<protein>
    <recommendedName>
        <fullName evidence="4">DUF1641 domain-containing protein</fullName>
    </recommendedName>
</protein>
<dbReference type="OrthoDB" id="56850at2157"/>
<comment type="caution">
    <text evidence="2">The sequence shown here is derived from an EMBL/GenBank/DDBJ whole genome shotgun (WGS) entry which is preliminary data.</text>
</comment>
<dbReference type="InterPro" id="IPR012440">
    <property type="entry name" value="DUF1641"/>
</dbReference>
<evidence type="ECO:0000313" key="3">
    <source>
        <dbReference type="Proteomes" id="UP000276588"/>
    </source>
</evidence>
<dbReference type="Pfam" id="PF07849">
    <property type="entry name" value="DUF1641"/>
    <property type="match status" value="1"/>
</dbReference>